<dbReference type="SMART" id="SM00260">
    <property type="entry name" value="CheW"/>
    <property type="match status" value="1"/>
</dbReference>
<dbReference type="PANTHER" id="PTHR22617:SF23">
    <property type="entry name" value="CHEMOTAXIS PROTEIN CHEW"/>
    <property type="match status" value="1"/>
</dbReference>
<keyword evidence="3" id="KW-1185">Reference proteome</keyword>
<dbReference type="PANTHER" id="PTHR22617">
    <property type="entry name" value="CHEMOTAXIS SENSOR HISTIDINE KINASE-RELATED"/>
    <property type="match status" value="1"/>
</dbReference>
<name>A0ABT0M8A0_9BACL</name>
<feature type="domain" description="CheW-like" evidence="1">
    <location>
        <begin position="7"/>
        <end position="148"/>
    </location>
</feature>
<dbReference type="Gene3D" id="2.40.50.180">
    <property type="entry name" value="CheA-289, Domain 4"/>
    <property type="match status" value="1"/>
</dbReference>
<dbReference type="InterPro" id="IPR002545">
    <property type="entry name" value="CheW-lke_dom"/>
</dbReference>
<dbReference type="Pfam" id="PF01584">
    <property type="entry name" value="CheW"/>
    <property type="match status" value="1"/>
</dbReference>
<gene>
    <name evidence="2" type="ORF">M3N64_02755</name>
</gene>
<organism evidence="2 3">
    <name type="scientific">Sporolactobacillus mangiferae</name>
    <dbReference type="NCBI Taxonomy" id="2940498"/>
    <lineage>
        <taxon>Bacteria</taxon>
        <taxon>Bacillati</taxon>
        <taxon>Bacillota</taxon>
        <taxon>Bacilli</taxon>
        <taxon>Bacillales</taxon>
        <taxon>Sporolactobacillaceae</taxon>
        <taxon>Sporolactobacillus</taxon>
    </lineage>
</organism>
<dbReference type="EMBL" id="JAMAST010000002">
    <property type="protein sequence ID" value="MCL1630863.1"/>
    <property type="molecule type" value="Genomic_DNA"/>
</dbReference>
<dbReference type="Gene3D" id="2.30.30.40">
    <property type="entry name" value="SH3 Domains"/>
    <property type="match status" value="1"/>
</dbReference>
<protein>
    <submittedName>
        <fullName evidence="2">Chemotaxis protein CheW</fullName>
    </submittedName>
</protein>
<comment type="caution">
    <text evidence="2">The sequence shown here is derived from an EMBL/GenBank/DDBJ whole genome shotgun (WGS) entry which is preliminary data.</text>
</comment>
<dbReference type="InterPro" id="IPR036061">
    <property type="entry name" value="CheW-like_dom_sf"/>
</dbReference>
<evidence type="ECO:0000259" key="1">
    <source>
        <dbReference type="PROSITE" id="PS50851"/>
    </source>
</evidence>
<dbReference type="PROSITE" id="PS50851">
    <property type="entry name" value="CHEW"/>
    <property type="match status" value="1"/>
</dbReference>
<dbReference type="Proteomes" id="UP001203004">
    <property type="component" value="Unassembled WGS sequence"/>
</dbReference>
<evidence type="ECO:0000313" key="3">
    <source>
        <dbReference type="Proteomes" id="UP001203004"/>
    </source>
</evidence>
<proteinExistence type="predicted"/>
<dbReference type="InterPro" id="IPR039315">
    <property type="entry name" value="CheW"/>
</dbReference>
<sequence length="156" mass="17210">MAEHENSIKVILFEMNNETYGVPVDQVLSIEKVDAITRLPNAASFVKGVMNLRGLIIPVVDVRDRLQMGKSEITEESRIIVVDTDEMKVGLLVDLSKEVTDIQESSIEPAPAMVGGPSAGYLKGVVQIDENKLLLLLNLDRVLSHEDVDDLRSLEV</sequence>
<dbReference type="SUPFAM" id="SSF50341">
    <property type="entry name" value="CheW-like"/>
    <property type="match status" value="1"/>
</dbReference>
<dbReference type="RefSeq" id="WP_249097115.1">
    <property type="nucleotide sequence ID" value="NZ_JAMAST010000002.1"/>
</dbReference>
<accession>A0ABT0M8A0</accession>
<reference evidence="2 3" key="1">
    <citation type="submission" date="2022-05" db="EMBL/GenBank/DDBJ databases">
        <title>Sporolactobacillus sp nov CPB3-1, isolated from tree bark (Mangifera indica L.).</title>
        <authorList>
            <person name="Phuengjayaem S."/>
            <person name="Tanasupawat S."/>
        </authorList>
    </citation>
    <scope>NUCLEOTIDE SEQUENCE [LARGE SCALE GENOMIC DNA]</scope>
    <source>
        <strain evidence="2 3">CPB3-1</strain>
    </source>
</reference>
<evidence type="ECO:0000313" key="2">
    <source>
        <dbReference type="EMBL" id="MCL1630863.1"/>
    </source>
</evidence>